<comment type="caution">
    <text evidence="10">The sequence shown here is derived from an EMBL/GenBank/DDBJ whole genome shotgun (WGS) entry which is preliminary data.</text>
</comment>
<feature type="active site" description="Proton donor/acceptor" evidence="5">
    <location>
        <position position="96"/>
    </location>
</feature>
<evidence type="ECO:0000256" key="5">
    <source>
        <dbReference type="PIRSR" id="PIRSR000183-1"/>
    </source>
</evidence>
<comment type="catalytic activity">
    <reaction evidence="4">
        <text>L-alanine + NAD(+) + H2O = pyruvate + NH4(+) + NADH + H(+)</text>
        <dbReference type="Rhea" id="RHEA:18405"/>
        <dbReference type="ChEBI" id="CHEBI:15361"/>
        <dbReference type="ChEBI" id="CHEBI:15377"/>
        <dbReference type="ChEBI" id="CHEBI:15378"/>
        <dbReference type="ChEBI" id="CHEBI:28938"/>
        <dbReference type="ChEBI" id="CHEBI:57540"/>
        <dbReference type="ChEBI" id="CHEBI:57945"/>
        <dbReference type="ChEBI" id="CHEBI:57972"/>
        <dbReference type="EC" id="1.4.1.1"/>
    </reaction>
</comment>
<dbReference type="SUPFAM" id="SSF51735">
    <property type="entry name" value="NAD(P)-binding Rossmann-fold domains"/>
    <property type="match status" value="1"/>
</dbReference>
<protein>
    <recommendedName>
        <fullName evidence="2 4">Alanine dehydrogenase</fullName>
        <ecNumber evidence="2 4">1.4.1.1</ecNumber>
    </recommendedName>
</protein>
<evidence type="ECO:0000259" key="8">
    <source>
        <dbReference type="SMART" id="SM01002"/>
    </source>
</evidence>
<proteinExistence type="inferred from homology"/>
<dbReference type="Pfam" id="PF01262">
    <property type="entry name" value="AlaDh_PNT_C"/>
    <property type="match status" value="1"/>
</dbReference>
<dbReference type="InterPro" id="IPR036291">
    <property type="entry name" value="NAD(P)-bd_dom_sf"/>
</dbReference>
<feature type="binding site" evidence="7">
    <location>
        <begin position="268"/>
        <end position="271"/>
    </location>
    <ligand>
        <name>NAD(+)</name>
        <dbReference type="ChEBI" id="CHEBI:57540"/>
    </ligand>
</feature>
<keyword evidence="7" id="KW-0547">Nucleotide-binding</keyword>
<feature type="binding site" evidence="6">
    <location>
        <position position="75"/>
    </location>
    <ligand>
        <name>substrate</name>
    </ligand>
</feature>
<dbReference type="GO" id="GO:0000166">
    <property type="term" value="F:nucleotide binding"/>
    <property type="evidence" value="ECO:0007669"/>
    <property type="project" value="UniProtKB-KW"/>
</dbReference>
<keyword evidence="4 7" id="KW-0520">NAD</keyword>
<dbReference type="InterPro" id="IPR007698">
    <property type="entry name" value="AlaDH/PNT_NAD(H)-bd"/>
</dbReference>
<feature type="binding site" evidence="7">
    <location>
        <position position="134"/>
    </location>
    <ligand>
        <name>NAD(+)</name>
        <dbReference type="ChEBI" id="CHEBI:57540"/>
    </ligand>
</feature>
<dbReference type="InterPro" id="IPR007886">
    <property type="entry name" value="AlaDH/PNT_N"/>
</dbReference>
<dbReference type="EC" id="1.4.1.1" evidence="2 4"/>
<evidence type="ECO:0000313" key="10">
    <source>
        <dbReference type="EMBL" id="RZO19315.1"/>
    </source>
</evidence>
<dbReference type="Pfam" id="PF05222">
    <property type="entry name" value="AlaDh_PNT_N"/>
    <property type="match status" value="1"/>
</dbReference>
<evidence type="ECO:0000256" key="2">
    <source>
        <dbReference type="ARBA" id="ARBA00012897"/>
    </source>
</evidence>
<feature type="binding site" evidence="7">
    <location>
        <begin position="299"/>
        <end position="302"/>
    </location>
    <ligand>
        <name>NAD(+)</name>
        <dbReference type="ChEBI" id="CHEBI:57540"/>
    </ligand>
</feature>
<accession>A0A520MDP1</accession>
<dbReference type="SMART" id="SM01002">
    <property type="entry name" value="AlaDh_PNT_C"/>
    <property type="match status" value="1"/>
</dbReference>
<evidence type="ECO:0000259" key="9">
    <source>
        <dbReference type="SMART" id="SM01003"/>
    </source>
</evidence>
<feature type="binding site" evidence="6">
    <location>
        <position position="15"/>
    </location>
    <ligand>
        <name>substrate</name>
    </ligand>
</feature>
<dbReference type="EMBL" id="SHBI01000039">
    <property type="protein sequence ID" value="RZO19315.1"/>
    <property type="molecule type" value="Genomic_DNA"/>
</dbReference>
<feature type="binding site" evidence="7">
    <location>
        <position position="198"/>
    </location>
    <ligand>
        <name>NAD(+)</name>
        <dbReference type="ChEBI" id="CHEBI:57540"/>
    </ligand>
</feature>
<dbReference type="PANTHER" id="PTHR42795:SF1">
    <property type="entry name" value="ALANINE DEHYDROGENASE"/>
    <property type="match status" value="1"/>
</dbReference>
<dbReference type="SUPFAM" id="SSF52283">
    <property type="entry name" value="Formate/glycerate dehydrogenase catalytic domain-like"/>
    <property type="match status" value="1"/>
</dbReference>
<feature type="active site" description="Proton donor/acceptor" evidence="5">
    <location>
        <position position="271"/>
    </location>
</feature>
<dbReference type="NCBIfam" id="TIGR00518">
    <property type="entry name" value="alaDH"/>
    <property type="match status" value="1"/>
</dbReference>
<dbReference type="PIRSF" id="PIRSF000183">
    <property type="entry name" value="Alanine_dh"/>
    <property type="match status" value="1"/>
</dbReference>
<keyword evidence="3 4" id="KW-0560">Oxidoreductase</keyword>
<dbReference type="Gene3D" id="3.40.50.720">
    <property type="entry name" value="NAD(P)-binding Rossmann-like Domain"/>
    <property type="match status" value="2"/>
</dbReference>
<evidence type="ECO:0000256" key="4">
    <source>
        <dbReference type="PIRNR" id="PIRNR000183"/>
    </source>
</evidence>
<dbReference type="PANTHER" id="PTHR42795">
    <property type="entry name" value="ALANINE DEHYDROGENASE"/>
    <property type="match status" value="1"/>
</dbReference>
<feature type="binding site" evidence="7">
    <location>
        <position position="203"/>
    </location>
    <ligand>
        <name>NAD(+)</name>
        <dbReference type="ChEBI" id="CHEBI:57540"/>
    </ligand>
</feature>
<dbReference type="GO" id="GO:0000286">
    <property type="term" value="F:alanine dehydrogenase activity"/>
    <property type="evidence" value="ECO:0007669"/>
    <property type="project" value="UniProtKB-UniRule"/>
</dbReference>
<dbReference type="AlphaFoldDB" id="A0A520MDP1"/>
<dbReference type="SMART" id="SM01003">
    <property type="entry name" value="AlaDh_PNT_N"/>
    <property type="match status" value="1"/>
</dbReference>
<gene>
    <name evidence="10" type="primary">ald</name>
    <name evidence="10" type="ORF">EVA96_03855</name>
</gene>
<evidence type="ECO:0000256" key="3">
    <source>
        <dbReference type="ARBA" id="ARBA00023002"/>
    </source>
</evidence>
<evidence type="ECO:0000256" key="6">
    <source>
        <dbReference type="PIRSR" id="PIRSR000183-2"/>
    </source>
</evidence>
<feature type="binding site" evidence="7">
    <location>
        <position position="221"/>
    </location>
    <ligand>
        <name>NAD(+)</name>
        <dbReference type="ChEBI" id="CHEBI:57540"/>
    </ligand>
</feature>
<dbReference type="Proteomes" id="UP000315782">
    <property type="component" value="Unassembled WGS sequence"/>
</dbReference>
<dbReference type="GO" id="GO:0005886">
    <property type="term" value="C:plasma membrane"/>
    <property type="evidence" value="ECO:0007669"/>
    <property type="project" value="TreeGrafter"/>
</dbReference>
<evidence type="ECO:0000256" key="1">
    <source>
        <dbReference type="ARBA" id="ARBA00005689"/>
    </source>
</evidence>
<dbReference type="GO" id="GO:0042853">
    <property type="term" value="P:L-alanine catabolic process"/>
    <property type="evidence" value="ECO:0007669"/>
    <property type="project" value="InterPro"/>
</dbReference>
<comment type="similarity">
    <text evidence="1 4">Belongs to the AlaDH/PNT family.</text>
</comment>
<sequence length="362" mass="38937">MKIGVPKEVKNNEYRVGLTPDSVRSLTDENHEVFIESNAGSEIGFTNEDYINCGATVVNNAAELYKSAELIVKVKEPIQEEFQFLSKDHTVFAYLHLAGDPKTGLELTSTGVTGIALETVTSSDGSMPLLSPMSAIAGQLSVVVGSYHLLKPNKGMGTLIGSYKDIKRRIVTVIGAGVAGTEAIEKALANKSHVKVIDLSQKRLDELETKFGNKNIEYIISSENTITEALKVSDLVIGAVYVIGREAPKVVSSEMLKDMKPGAVMVDISIDQGGCFESSKPTNHDAPTYIENGVLHYCVTNMPGAVPLTATHALNEATLPYIKNLANKGINKALKEDEHLANGLNIHDGKVVHPAVKKALNL</sequence>
<dbReference type="InterPro" id="IPR008141">
    <property type="entry name" value="Ala_DH"/>
</dbReference>
<feature type="domain" description="Alanine dehydrogenase/pyridine nucleotide transhydrogenase N-terminal" evidence="9">
    <location>
        <begin position="4"/>
        <end position="137"/>
    </location>
</feature>
<name>A0A520MDP1_9GAMM</name>
<evidence type="ECO:0000313" key="11">
    <source>
        <dbReference type="Proteomes" id="UP000315782"/>
    </source>
</evidence>
<organism evidence="10 11">
    <name type="scientific">SAR86 cluster bacterium</name>
    <dbReference type="NCBI Taxonomy" id="2030880"/>
    <lineage>
        <taxon>Bacteria</taxon>
        <taxon>Pseudomonadati</taxon>
        <taxon>Pseudomonadota</taxon>
        <taxon>Gammaproteobacteria</taxon>
        <taxon>SAR86 cluster</taxon>
    </lineage>
</organism>
<evidence type="ECO:0000256" key="7">
    <source>
        <dbReference type="PIRSR" id="PIRSR000183-3"/>
    </source>
</evidence>
<reference evidence="10 11" key="1">
    <citation type="submission" date="2019-02" db="EMBL/GenBank/DDBJ databases">
        <title>Prokaryotic population dynamics and viral predation in marine succession experiment using metagenomics: the confinement effect.</title>
        <authorList>
            <person name="Haro-Moreno J.M."/>
            <person name="Rodriguez-Valera F."/>
            <person name="Lopez-Perez M."/>
        </authorList>
    </citation>
    <scope>NUCLEOTIDE SEQUENCE [LARGE SCALE GENOMIC DNA]</scope>
    <source>
        <strain evidence="10">MED-G163</strain>
    </source>
</reference>
<feature type="domain" description="Alanine dehydrogenase/pyridine nucleotide transhydrogenase NAD(H)-binding" evidence="8">
    <location>
        <begin position="149"/>
        <end position="298"/>
    </location>
</feature>
<dbReference type="CDD" id="cd05305">
    <property type="entry name" value="L-AlaDH"/>
    <property type="match status" value="1"/>
</dbReference>